<dbReference type="InterPro" id="IPR023346">
    <property type="entry name" value="Lysozyme-like_dom_sf"/>
</dbReference>
<feature type="transmembrane region" description="Helical" evidence="1">
    <location>
        <begin position="235"/>
        <end position="253"/>
    </location>
</feature>
<protein>
    <recommendedName>
        <fullName evidence="6">Secretion activator protein</fullName>
    </recommendedName>
</protein>
<dbReference type="InterPro" id="IPR008565">
    <property type="entry name" value="TtsA-like_GH18_dom"/>
</dbReference>
<evidence type="ECO:0000313" key="4">
    <source>
        <dbReference type="EMBL" id="MCY0148319.1"/>
    </source>
</evidence>
<dbReference type="EMBL" id="JAOVZR010000001">
    <property type="protein sequence ID" value="MCY0148319.1"/>
    <property type="molecule type" value="Genomic_DNA"/>
</dbReference>
<keyword evidence="5" id="KW-1185">Reference proteome</keyword>
<feature type="domain" description="Peptidoglycan binding" evidence="3">
    <location>
        <begin position="97"/>
        <end position="164"/>
    </location>
</feature>
<keyword evidence="1" id="KW-0472">Membrane</keyword>
<reference evidence="4" key="1">
    <citation type="submission" date="2022-10" db="EMBL/GenBank/DDBJ databases">
        <title>Hoeflea sp. G2-23, isolated from marine algae.</title>
        <authorList>
            <person name="Kristyanto S."/>
            <person name="Kim J.M."/>
            <person name="Jeon C.O."/>
        </authorList>
    </citation>
    <scope>NUCLEOTIDE SEQUENCE</scope>
    <source>
        <strain evidence="4">G2-23</strain>
    </source>
</reference>
<evidence type="ECO:0000259" key="3">
    <source>
        <dbReference type="Pfam" id="PF09374"/>
    </source>
</evidence>
<dbReference type="Pfam" id="PF05838">
    <property type="entry name" value="Glyco_hydro_108"/>
    <property type="match status" value="1"/>
</dbReference>
<feature type="domain" description="TtsA-like Glycoside hydrolase family 108" evidence="2">
    <location>
        <begin position="11"/>
        <end position="93"/>
    </location>
</feature>
<dbReference type="Proteomes" id="UP001073227">
    <property type="component" value="Unassembled WGS sequence"/>
</dbReference>
<dbReference type="Pfam" id="PF09374">
    <property type="entry name" value="PG_binding_3"/>
    <property type="match status" value="1"/>
</dbReference>
<feature type="transmembrane region" description="Helical" evidence="1">
    <location>
        <begin position="210"/>
        <end position="229"/>
    </location>
</feature>
<accession>A0ABT3Z9B6</accession>
<keyword evidence="1" id="KW-0812">Transmembrane</keyword>
<keyword evidence="1" id="KW-1133">Transmembrane helix</keyword>
<name>A0ABT3Z9B6_9HYPH</name>
<dbReference type="InterPro" id="IPR018537">
    <property type="entry name" value="Peptidoglycan-bd_3"/>
</dbReference>
<dbReference type="Gene3D" id="1.20.141.10">
    <property type="entry name" value="Chitosanase, subunit A, domain 1"/>
    <property type="match status" value="1"/>
</dbReference>
<proteinExistence type="predicted"/>
<gene>
    <name evidence="4" type="ORF">OEG84_11505</name>
</gene>
<comment type="caution">
    <text evidence="4">The sequence shown here is derived from an EMBL/GenBank/DDBJ whole genome shotgun (WGS) entry which is preliminary data.</text>
</comment>
<dbReference type="SUPFAM" id="SSF53955">
    <property type="entry name" value="Lysozyme-like"/>
    <property type="match status" value="1"/>
</dbReference>
<dbReference type="RefSeq" id="WP_267653890.1">
    <property type="nucleotide sequence ID" value="NZ_JAOVZR010000001.1"/>
</dbReference>
<sequence>MDRNFARALPLVLKHEGGFVNNAKDPGGATNKGVTLATFRRFVKSNGTVEDLKSITDAQVSTVYYRGYWAAVQAHALPAGVDYAVFDFAVNSGPTRAAKYLQQVVGVKVDGRIGPLTVAAVERHGVGTVIEDLCNARLGFLKRAKNRKTGALLWPTFGKGWSRRVIEVRSAACGMIGDPADIQVVPVEIEVEKHVVPDSVEHQVKRKTNLWSWITGIFGTGGVGLGALLGADWQAILAFGGLMLGGLIVILLLRRQIVAAVKDIQESFA</sequence>
<evidence type="ECO:0000313" key="5">
    <source>
        <dbReference type="Proteomes" id="UP001073227"/>
    </source>
</evidence>
<evidence type="ECO:0000259" key="2">
    <source>
        <dbReference type="Pfam" id="PF05838"/>
    </source>
</evidence>
<dbReference type="CDD" id="cd13926">
    <property type="entry name" value="N-acetylmuramidase_GH108"/>
    <property type="match status" value="1"/>
</dbReference>
<evidence type="ECO:0008006" key="6">
    <source>
        <dbReference type="Google" id="ProtNLM"/>
    </source>
</evidence>
<evidence type="ECO:0000256" key="1">
    <source>
        <dbReference type="SAM" id="Phobius"/>
    </source>
</evidence>
<organism evidence="4 5">
    <name type="scientific">Hoeflea algicola</name>
    <dbReference type="NCBI Taxonomy" id="2983763"/>
    <lineage>
        <taxon>Bacteria</taxon>
        <taxon>Pseudomonadati</taxon>
        <taxon>Pseudomonadota</taxon>
        <taxon>Alphaproteobacteria</taxon>
        <taxon>Hyphomicrobiales</taxon>
        <taxon>Rhizobiaceae</taxon>
        <taxon>Hoeflea</taxon>
    </lineage>
</organism>